<evidence type="ECO:0000256" key="5">
    <source>
        <dbReference type="ARBA" id="ARBA00022806"/>
    </source>
</evidence>
<keyword evidence="5 15" id="KW-0347">Helicase</keyword>
<feature type="short sequence motif" description="Q motif" evidence="9">
    <location>
        <begin position="79"/>
        <end position="107"/>
    </location>
</feature>
<feature type="domain" description="Helicase ATP-binding" evidence="12">
    <location>
        <begin position="112"/>
        <end position="279"/>
    </location>
</feature>
<keyword evidence="3" id="KW-0547">Nucleotide-binding</keyword>
<dbReference type="SMART" id="SM00490">
    <property type="entry name" value="HELICc"/>
    <property type="match status" value="1"/>
</dbReference>
<dbReference type="GO" id="GO:0005524">
    <property type="term" value="F:ATP binding"/>
    <property type="evidence" value="ECO:0007669"/>
    <property type="project" value="UniProtKB-KW"/>
</dbReference>
<dbReference type="Pfam" id="PF00270">
    <property type="entry name" value="DEAD"/>
    <property type="match status" value="1"/>
</dbReference>
<reference evidence="15" key="1">
    <citation type="submission" date="2023-03" db="EMBL/GenBank/DDBJ databases">
        <title>Mating type loci evolution in Malassezia.</title>
        <authorList>
            <person name="Coelho M.A."/>
        </authorList>
    </citation>
    <scope>NUCLEOTIDE SEQUENCE</scope>
    <source>
        <strain evidence="15">CBS 12830</strain>
    </source>
</reference>
<gene>
    <name evidence="15" type="primary">DBP5</name>
    <name evidence="15" type="ORF">MEQU1_001156</name>
</gene>
<dbReference type="InterPro" id="IPR000629">
    <property type="entry name" value="RNA-helicase_DEAD-box_CS"/>
</dbReference>
<dbReference type="SMART" id="SM00487">
    <property type="entry name" value="DEXDc"/>
    <property type="match status" value="1"/>
</dbReference>
<evidence type="ECO:0000256" key="6">
    <source>
        <dbReference type="ARBA" id="ARBA00022840"/>
    </source>
</evidence>
<evidence type="ECO:0000256" key="2">
    <source>
        <dbReference type="ARBA" id="ARBA00012552"/>
    </source>
</evidence>
<accession>A0AAF0ECI6</accession>
<sequence length="1113" mass="125471">MSDRNGAWRRLTAVESLSERLGDILADVSRNSDWADDEESPSAPAEASTAGPLHESRYDVQVTLADQQADPNSPLYSVKSFDDLGLHSDLLKGIYAMKYTKPSKIQERALPLLLQNPPRNMIGQSQSGTGKTAAFVLTMLSRIDFSVEKPQAIALAPSRELARQIMDVVQAMGKFTPVKTAFAIPDALKRGEKVYAHLVVGTPGKTFDLIKTRALDPSAVKVFVLDEADNMLDQQGLGEQSIRVKNTMPKSCQLVLFSATFPEHVHAFATKFAPNANEIRLKQEELSVESIKQFYMDCKSEEHKYEVLVELYNLLTIGQSIIFCAKRETADKIAQRMTAEGHRVDSLHGKLDTTARDRTIDDFRTGKCKVLIATNVIARGIDIQQVTLVINYDMPLTQRGEPDAETYLHRIGRTGRFGRKGVSINFVHDATSRKHMEAIEKALHCHIVGVQTDDLEAMESTIKDDYISHTDARAWLDALAAMHGDLSLLTLADEEQDVPEVTPVPADDLGELRQWVLSVACINFDLELGPDVEFLYPPLEISKEEKDNIAFSSFPDTSVFSDGSLVFSWRVREVPLEASTAAAPHIPDMADKSQLLSRRFSRRLKRSLSLRSTAETSKQEPEIVPPTHSSRSTSYLYGYTFFLQRRDATNRRGYFQKSLVILTHLPYVSLFTELVARLGPPFFAHGLTVLELVMRDIVQWPAPRPGAALELPLMGTLLHVLLPHGHEPQHGDGMRKGELATAPLLASVPQSSMLDVFYEVVPDLWRLWECLLLAEPILVVGHDPRTTSEAIWHLIDLIRPVPWAGDFRPFFHIHDYDFRAFVGRATPPGGALLGTTNPFFLQTCAHWPHKLHLGQRYEARHGHTAARPAPCFVSPRKRRISKDRDLLRRLMQWRDEPSEHARATAALRRHFADMTERFLAPLHEYMATLVPAHFDLSSPADMPPIQPFHAHSFLQWLKSHPGPLRMRQRSLTPGHVLRYTLYADFLQCPNFSLWLHNRIAAAQEEQWQRRIAALAAGDVVAFGRTRSEIESVDLYLRLREELRRVDEALARPLTPELSERWQAPPSPVKALRRASTTSMPTPHGLQHQRQRLMEQMARLLDTMPADLRIGLSK</sequence>
<keyword evidence="7" id="KW-0694">RNA-binding</keyword>
<dbReference type="GO" id="GO:0005085">
    <property type="term" value="F:guanyl-nucleotide exchange factor activity"/>
    <property type="evidence" value="ECO:0007669"/>
    <property type="project" value="InterPro"/>
</dbReference>
<dbReference type="PROSITE" id="PS50211">
    <property type="entry name" value="DENN"/>
    <property type="match status" value="1"/>
</dbReference>
<organism evidence="15 16">
    <name type="scientific">Malassezia equina</name>
    <dbReference type="NCBI Taxonomy" id="1381935"/>
    <lineage>
        <taxon>Eukaryota</taxon>
        <taxon>Fungi</taxon>
        <taxon>Dikarya</taxon>
        <taxon>Basidiomycota</taxon>
        <taxon>Ustilaginomycotina</taxon>
        <taxon>Malasseziomycetes</taxon>
        <taxon>Malasseziales</taxon>
        <taxon>Malasseziaceae</taxon>
        <taxon>Malassezia</taxon>
    </lineage>
</organism>
<dbReference type="PROSITE" id="PS51192">
    <property type="entry name" value="HELICASE_ATP_BIND_1"/>
    <property type="match status" value="1"/>
</dbReference>
<evidence type="ECO:0000256" key="10">
    <source>
        <dbReference type="SAM" id="MobiDB-lite"/>
    </source>
</evidence>
<dbReference type="GO" id="GO:0003723">
    <property type="term" value="F:RNA binding"/>
    <property type="evidence" value="ECO:0007669"/>
    <property type="project" value="UniProtKB-KW"/>
</dbReference>
<protein>
    <recommendedName>
        <fullName evidence="2">RNA helicase</fullName>
        <ecNumber evidence="2">3.6.4.13</ecNumber>
    </recommendedName>
</protein>
<dbReference type="SUPFAM" id="SSF52540">
    <property type="entry name" value="P-loop containing nucleoside triphosphate hydrolases"/>
    <property type="match status" value="1"/>
</dbReference>
<dbReference type="PROSITE" id="PS00039">
    <property type="entry name" value="DEAD_ATP_HELICASE"/>
    <property type="match status" value="1"/>
</dbReference>
<dbReference type="Proteomes" id="UP001214415">
    <property type="component" value="Chromosome 2"/>
</dbReference>
<dbReference type="InterPro" id="IPR014014">
    <property type="entry name" value="RNA_helicase_DEAD_Q_motif"/>
</dbReference>
<dbReference type="CDD" id="cd18787">
    <property type="entry name" value="SF2_C_DEAD"/>
    <property type="match status" value="1"/>
</dbReference>
<keyword evidence="16" id="KW-1185">Reference proteome</keyword>
<dbReference type="PANTHER" id="PTHR13677">
    <property type="entry name" value="LD41638P"/>
    <property type="match status" value="1"/>
</dbReference>
<proteinExistence type="inferred from homology"/>
<evidence type="ECO:0000259" key="12">
    <source>
        <dbReference type="PROSITE" id="PS51192"/>
    </source>
</evidence>
<dbReference type="Gene3D" id="3.40.50.300">
    <property type="entry name" value="P-loop containing nucleotide triphosphate hydrolases"/>
    <property type="match status" value="2"/>
</dbReference>
<evidence type="ECO:0000313" key="15">
    <source>
        <dbReference type="EMBL" id="WFD22484.1"/>
    </source>
</evidence>
<feature type="domain" description="DEAD-box RNA helicase Q" evidence="14">
    <location>
        <begin position="79"/>
        <end position="107"/>
    </location>
</feature>
<feature type="region of interest" description="Disordered" evidence="10">
    <location>
        <begin position="608"/>
        <end position="630"/>
    </location>
</feature>
<dbReference type="EC" id="3.6.4.13" evidence="2"/>
<evidence type="ECO:0000256" key="3">
    <source>
        <dbReference type="ARBA" id="ARBA00022741"/>
    </source>
</evidence>
<evidence type="ECO:0000256" key="9">
    <source>
        <dbReference type="PROSITE-ProRule" id="PRU00552"/>
    </source>
</evidence>
<feature type="region of interest" description="Disordered" evidence="10">
    <location>
        <begin position="28"/>
        <end position="53"/>
    </location>
</feature>
<evidence type="ECO:0000256" key="7">
    <source>
        <dbReference type="ARBA" id="ARBA00022884"/>
    </source>
</evidence>
<evidence type="ECO:0000256" key="4">
    <source>
        <dbReference type="ARBA" id="ARBA00022801"/>
    </source>
</evidence>
<dbReference type="InterPro" id="IPR014001">
    <property type="entry name" value="Helicase_ATP-bd"/>
</dbReference>
<name>A0AAF0ECI6_9BASI</name>
<keyword evidence="6" id="KW-0067">ATP-binding</keyword>
<dbReference type="EMBL" id="CP119901">
    <property type="protein sequence ID" value="WFD22484.1"/>
    <property type="molecule type" value="Genomic_DNA"/>
</dbReference>
<evidence type="ECO:0000259" key="11">
    <source>
        <dbReference type="PROSITE" id="PS50211"/>
    </source>
</evidence>
<dbReference type="InterPro" id="IPR011545">
    <property type="entry name" value="DEAD/DEAH_box_helicase_dom"/>
</dbReference>
<dbReference type="InterPro" id="IPR027417">
    <property type="entry name" value="P-loop_NTPase"/>
</dbReference>
<feature type="domain" description="Helicase C-terminal" evidence="13">
    <location>
        <begin position="290"/>
        <end position="456"/>
    </location>
</feature>
<keyword evidence="4 15" id="KW-0378">Hydrolase</keyword>
<dbReference type="PANTHER" id="PTHR13677:SF0">
    <property type="entry name" value="LD41638P"/>
    <property type="match status" value="1"/>
</dbReference>
<dbReference type="GO" id="GO:0016787">
    <property type="term" value="F:hydrolase activity"/>
    <property type="evidence" value="ECO:0007669"/>
    <property type="project" value="UniProtKB-KW"/>
</dbReference>
<dbReference type="AlphaFoldDB" id="A0AAF0ECI6"/>
<dbReference type="FunFam" id="3.40.50.300:FF:000849">
    <property type="entry name" value="ATP-dependent RNA helicase DBP5"/>
    <property type="match status" value="1"/>
</dbReference>
<evidence type="ECO:0000256" key="1">
    <source>
        <dbReference type="ARBA" id="ARBA00007159"/>
    </source>
</evidence>
<evidence type="ECO:0000256" key="8">
    <source>
        <dbReference type="ARBA" id="ARBA00047984"/>
    </source>
</evidence>
<dbReference type="GO" id="GO:0055037">
    <property type="term" value="C:recycling endosome"/>
    <property type="evidence" value="ECO:0007669"/>
    <property type="project" value="TreeGrafter"/>
</dbReference>
<feature type="domain" description="UDENN" evidence="11">
    <location>
        <begin position="517"/>
        <end position="996"/>
    </location>
</feature>
<dbReference type="GO" id="GO:0003724">
    <property type="term" value="F:RNA helicase activity"/>
    <property type="evidence" value="ECO:0007669"/>
    <property type="project" value="UniProtKB-EC"/>
</dbReference>
<dbReference type="PROSITE" id="PS51195">
    <property type="entry name" value="Q_MOTIF"/>
    <property type="match status" value="1"/>
</dbReference>
<dbReference type="Pfam" id="PF00271">
    <property type="entry name" value="Helicase_C"/>
    <property type="match status" value="1"/>
</dbReference>
<dbReference type="InterPro" id="IPR037516">
    <property type="entry name" value="Tripartite_DENN"/>
</dbReference>
<evidence type="ECO:0000313" key="16">
    <source>
        <dbReference type="Proteomes" id="UP001214415"/>
    </source>
</evidence>
<evidence type="ECO:0000259" key="14">
    <source>
        <dbReference type="PROSITE" id="PS51195"/>
    </source>
</evidence>
<evidence type="ECO:0000259" key="13">
    <source>
        <dbReference type="PROSITE" id="PS51194"/>
    </source>
</evidence>
<dbReference type="PROSITE" id="PS51194">
    <property type="entry name" value="HELICASE_CTER"/>
    <property type="match status" value="1"/>
</dbReference>
<comment type="similarity">
    <text evidence="1">Belongs to the DENND6 family.</text>
</comment>
<dbReference type="InterPro" id="IPR024224">
    <property type="entry name" value="DENND6"/>
</dbReference>
<comment type="catalytic activity">
    <reaction evidence="8">
        <text>ATP + H2O = ADP + phosphate + H(+)</text>
        <dbReference type="Rhea" id="RHEA:13065"/>
        <dbReference type="ChEBI" id="CHEBI:15377"/>
        <dbReference type="ChEBI" id="CHEBI:15378"/>
        <dbReference type="ChEBI" id="CHEBI:30616"/>
        <dbReference type="ChEBI" id="CHEBI:43474"/>
        <dbReference type="ChEBI" id="CHEBI:456216"/>
        <dbReference type="EC" id="3.6.4.13"/>
    </reaction>
</comment>
<dbReference type="InterPro" id="IPR001650">
    <property type="entry name" value="Helicase_C-like"/>
</dbReference>
<dbReference type="CDD" id="cd17963">
    <property type="entry name" value="DEADc_DDX19_DDX25"/>
    <property type="match status" value="1"/>
</dbReference>